<sequence>MFGVDYAFSRPSVAALKRAGAKFACRYLSHSASKNLSRAEAVSLTAAGIWIVVVWETTAARALAGRAAGAQDARDAAAQAKSFGMPADRPIFFAVDFDATASQQDEIHAYLDGAAGVIGRDRIGLYAGYGPMKRAFDARKITYGWQTYAWSGGRWDERALLQQYRNGVDLDGADVDYDRAFGADYGQWKVGVSPAEDGPLKILINLGSTKAVTIAPGARVALVFDKEYDDPSGIHKDGAVADWLPKDTAYHVVTLSLVASGQADGEKLKPTITEYERDSNDRIKDLVGEDKVGNGTKVEYALSGLVYLNEKNKYRAEVQNFGTVPVTVEKAFLKIAR</sequence>
<dbReference type="InterPro" id="IPR017853">
    <property type="entry name" value="GH"/>
</dbReference>
<evidence type="ECO:0000313" key="3">
    <source>
        <dbReference type="Proteomes" id="UP001501237"/>
    </source>
</evidence>
<proteinExistence type="predicted"/>
<protein>
    <recommendedName>
        <fullName evidence="1">Rv2525c-like glycoside hydrolase-like domain-containing protein</fullName>
    </recommendedName>
</protein>
<evidence type="ECO:0000313" key="2">
    <source>
        <dbReference type="EMBL" id="GAA3216109.1"/>
    </source>
</evidence>
<feature type="domain" description="Rv2525c-like glycoside hydrolase-like" evidence="1">
    <location>
        <begin position="15"/>
        <end position="176"/>
    </location>
</feature>
<comment type="caution">
    <text evidence="2">The sequence shown here is derived from an EMBL/GenBank/DDBJ whole genome shotgun (WGS) entry which is preliminary data.</text>
</comment>
<gene>
    <name evidence="2" type="ORF">GCM10010468_37960</name>
</gene>
<dbReference type="Gene3D" id="3.20.20.80">
    <property type="entry name" value="Glycosidases"/>
    <property type="match status" value="1"/>
</dbReference>
<keyword evidence="3" id="KW-1185">Reference proteome</keyword>
<name>A0ABP6QAQ0_9ACTN</name>
<dbReference type="InterPro" id="IPR015020">
    <property type="entry name" value="Rv2525c-like_Glyco_Hydro-like"/>
</dbReference>
<organism evidence="2 3">
    <name type="scientific">Actinocorallia longicatena</name>
    <dbReference type="NCBI Taxonomy" id="111803"/>
    <lineage>
        <taxon>Bacteria</taxon>
        <taxon>Bacillati</taxon>
        <taxon>Actinomycetota</taxon>
        <taxon>Actinomycetes</taxon>
        <taxon>Streptosporangiales</taxon>
        <taxon>Thermomonosporaceae</taxon>
        <taxon>Actinocorallia</taxon>
    </lineage>
</organism>
<evidence type="ECO:0000259" key="1">
    <source>
        <dbReference type="Pfam" id="PF08924"/>
    </source>
</evidence>
<dbReference type="EMBL" id="BAAAUV010000008">
    <property type="protein sequence ID" value="GAA3216109.1"/>
    <property type="molecule type" value="Genomic_DNA"/>
</dbReference>
<dbReference type="SUPFAM" id="SSF51445">
    <property type="entry name" value="(Trans)glycosidases"/>
    <property type="match status" value="1"/>
</dbReference>
<accession>A0ABP6QAQ0</accession>
<reference evidence="3" key="1">
    <citation type="journal article" date="2019" name="Int. J. Syst. Evol. Microbiol.">
        <title>The Global Catalogue of Microorganisms (GCM) 10K type strain sequencing project: providing services to taxonomists for standard genome sequencing and annotation.</title>
        <authorList>
            <consortium name="The Broad Institute Genomics Platform"/>
            <consortium name="The Broad Institute Genome Sequencing Center for Infectious Disease"/>
            <person name="Wu L."/>
            <person name="Ma J."/>
        </authorList>
    </citation>
    <scope>NUCLEOTIDE SEQUENCE [LARGE SCALE GENOMIC DNA]</scope>
    <source>
        <strain evidence="3">JCM 9377</strain>
    </source>
</reference>
<dbReference type="Proteomes" id="UP001501237">
    <property type="component" value="Unassembled WGS sequence"/>
</dbReference>
<dbReference type="Pfam" id="PF08924">
    <property type="entry name" value="Rv2525c_GlyHyd-like"/>
    <property type="match status" value="1"/>
</dbReference>